<dbReference type="Pfam" id="PF00753">
    <property type="entry name" value="Lactamase_B"/>
    <property type="match status" value="1"/>
</dbReference>
<organism evidence="3 4">
    <name type="scientific">Methanothermobacter tenebrarum</name>
    <dbReference type="NCBI Taxonomy" id="680118"/>
    <lineage>
        <taxon>Archaea</taxon>
        <taxon>Methanobacteriati</taxon>
        <taxon>Methanobacteriota</taxon>
        <taxon>Methanomada group</taxon>
        <taxon>Methanobacteria</taxon>
        <taxon>Methanobacteriales</taxon>
        <taxon>Methanobacteriaceae</taxon>
        <taxon>Methanothermobacter</taxon>
    </lineage>
</organism>
<gene>
    <name evidence="3" type="ORF">MTTB_03160</name>
</gene>
<dbReference type="PANTHER" id="PTHR43084">
    <property type="entry name" value="PERSULFIDE DIOXYGENASE ETHE1"/>
    <property type="match status" value="1"/>
</dbReference>
<feature type="domain" description="Rhodanese" evidence="2">
    <location>
        <begin position="361"/>
        <end position="446"/>
    </location>
</feature>
<dbReference type="PROSITE" id="PS50206">
    <property type="entry name" value="RHODANESE_3"/>
    <property type="match status" value="2"/>
</dbReference>
<feature type="domain" description="Rhodanese" evidence="2">
    <location>
        <begin position="257"/>
        <end position="346"/>
    </location>
</feature>
<dbReference type="Gene3D" id="3.40.250.10">
    <property type="entry name" value="Rhodanese-like domain"/>
    <property type="match status" value="2"/>
</dbReference>
<reference evidence="3 4" key="1">
    <citation type="submission" date="2022-04" db="EMBL/GenBank/DDBJ databases">
        <title>Complete genome of Methanothermobacter tenebrarum strain RMAS.</title>
        <authorList>
            <person name="Nakamura K."/>
            <person name="Oshima K."/>
            <person name="Hattori M."/>
            <person name="Kamagata Y."/>
            <person name="Takamizawa K."/>
        </authorList>
    </citation>
    <scope>NUCLEOTIDE SEQUENCE [LARGE SCALE GENOMIC DNA]</scope>
    <source>
        <strain evidence="3 4">RMAS</strain>
    </source>
</reference>
<sequence length="447" mass="50690">MILEIIKSKGISHNSYFLGSDGEAAVIDPRRDVKIYLELAMEHDMNIRYIFETHRNEDYTIGSLELKKYVDAEILHGDKLDFKYGTSVIEGDIFELGSLELEILETPGHTYESISIITKDKNIPLLVFVGDVLFPGEVGRVDFFGKEKIPQTASLLYESLHEKILPLGDHVIVCPAHGAGSVCDAQIRDQDLTTIGYEKITNHILKLDKEAFIEYKRREELYTPPYFKRMEKNNLEGAPLENPHLEPLNVQEFNDMIKEGAQLVDVRNPTSFCGGHIPGSLNIWGDGFPAFAGYFLEYDNPIILVDERGSNDLVRRSLIRLGYDNKYGYLQGGFPTWYINGMECENFEAWTVDQLKSHIDEGGDFTILDVRKHSDREKYHIEGSMHCWVGDIPENLDNIPDNVVVYCDSGYKSTIAASLLKMNGYNVKTVLGGINAWTRKGYPIMKS</sequence>
<dbReference type="InterPro" id="IPR036873">
    <property type="entry name" value="Rhodanese-like_dom_sf"/>
</dbReference>
<dbReference type="CDD" id="cd00158">
    <property type="entry name" value="RHOD"/>
    <property type="match status" value="2"/>
</dbReference>
<dbReference type="EMBL" id="AP025698">
    <property type="protein sequence ID" value="BDH78937.1"/>
    <property type="molecule type" value="Genomic_DNA"/>
</dbReference>
<dbReference type="Pfam" id="PF00581">
    <property type="entry name" value="Rhodanese"/>
    <property type="match status" value="2"/>
</dbReference>
<name>A0ABM7YCI4_9EURY</name>
<evidence type="ECO:0000256" key="1">
    <source>
        <dbReference type="ARBA" id="ARBA00022723"/>
    </source>
</evidence>
<dbReference type="InterPro" id="IPR001279">
    <property type="entry name" value="Metallo-B-lactamas"/>
</dbReference>
<dbReference type="SUPFAM" id="SSF56281">
    <property type="entry name" value="Metallo-hydrolase/oxidoreductase"/>
    <property type="match status" value="1"/>
</dbReference>
<keyword evidence="4" id="KW-1185">Reference proteome</keyword>
<proteinExistence type="predicted"/>
<accession>A0ABM7YCI4</accession>
<dbReference type="SMART" id="SM00849">
    <property type="entry name" value="Lactamase_B"/>
    <property type="match status" value="1"/>
</dbReference>
<dbReference type="Proteomes" id="UP000831817">
    <property type="component" value="Chromosome"/>
</dbReference>
<dbReference type="InterPro" id="IPR051682">
    <property type="entry name" value="Mito_Persulfide_Diox"/>
</dbReference>
<dbReference type="InterPro" id="IPR044528">
    <property type="entry name" value="POD-like_MBL-fold"/>
</dbReference>
<dbReference type="SUPFAM" id="SSF52821">
    <property type="entry name" value="Rhodanese/Cell cycle control phosphatase"/>
    <property type="match status" value="2"/>
</dbReference>
<evidence type="ECO:0000313" key="3">
    <source>
        <dbReference type="EMBL" id="BDH78937.1"/>
    </source>
</evidence>
<evidence type="ECO:0000313" key="4">
    <source>
        <dbReference type="Proteomes" id="UP000831817"/>
    </source>
</evidence>
<dbReference type="InterPro" id="IPR036866">
    <property type="entry name" value="RibonucZ/Hydroxyglut_hydro"/>
</dbReference>
<dbReference type="InterPro" id="IPR001763">
    <property type="entry name" value="Rhodanese-like_dom"/>
</dbReference>
<dbReference type="GeneID" id="71964825"/>
<dbReference type="Gene3D" id="3.60.15.10">
    <property type="entry name" value="Ribonuclease Z/Hydroxyacylglutathione hydrolase-like"/>
    <property type="match status" value="1"/>
</dbReference>
<dbReference type="RefSeq" id="WP_248564796.1">
    <property type="nucleotide sequence ID" value="NZ_AP025698.1"/>
</dbReference>
<evidence type="ECO:0000259" key="2">
    <source>
        <dbReference type="PROSITE" id="PS50206"/>
    </source>
</evidence>
<dbReference type="CDD" id="cd07724">
    <property type="entry name" value="POD-like_MBL-fold"/>
    <property type="match status" value="1"/>
</dbReference>
<dbReference type="GO" id="GO:0016787">
    <property type="term" value="F:hydrolase activity"/>
    <property type="evidence" value="ECO:0007669"/>
    <property type="project" value="UniProtKB-KW"/>
</dbReference>
<keyword evidence="1" id="KW-0479">Metal-binding</keyword>
<protein>
    <submittedName>
        <fullName evidence="3">MBL fold hydrolase</fullName>
    </submittedName>
</protein>
<dbReference type="PANTHER" id="PTHR43084:SF1">
    <property type="entry name" value="PERSULFIDE DIOXYGENASE ETHE1, MITOCHONDRIAL"/>
    <property type="match status" value="1"/>
</dbReference>
<dbReference type="SMART" id="SM00450">
    <property type="entry name" value="RHOD"/>
    <property type="match status" value="2"/>
</dbReference>
<keyword evidence="3" id="KW-0378">Hydrolase</keyword>